<reference evidence="1" key="3">
    <citation type="journal article" date="2017" name="Nature">
        <title>Genome sequence of the progenitor of the wheat D genome Aegilops tauschii.</title>
        <authorList>
            <person name="Luo M.C."/>
            <person name="Gu Y.Q."/>
            <person name="Puiu D."/>
            <person name="Wang H."/>
            <person name="Twardziok S.O."/>
            <person name="Deal K.R."/>
            <person name="Huo N."/>
            <person name="Zhu T."/>
            <person name="Wang L."/>
            <person name="Wang Y."/>
            <person name="McGuire P.E."/>
            <person name="Liu S."/>
            <person name="Long H."/>
            <person name="Ramasamy R.K."/>
            <person name="Rodriguez J.C."/>
            <person name="Van S.L."/>
            <person name="Yuan L."/>
            <person name="Wang Z."/>
            <person name="Xia Z."/>
            <person name="Xiao L."/>
            <person name="Anderson O.D."/>
            <person name="Ouyang S."/>
            <person name="Liang Y."/>
            <person name="Zimin A.V."/>
            <person name="Pertea G."/>
            <person name="Qi P."/>
            <person name="Bennetzen J.L."/>
            <person name="Dai X."/>
            <person name="Dawson M.W."/>
            <person name="Muller H.G."/>
            <person name="Kugler K."/>
            <person name="Rivarola-Duarte L."/>
            <person name="Spannagl M."/>
            <person name="Mayer K.F.X."/>
            <person name="Lu F.H."/>
            <person name="Bevan M.W."/>
            <person name="Leroy P."/>
            <person name="Li P."/>
            <person name="You F.M."/>
            <person name="Sun Q."/>
            <person name="Liu Z."/>
            <person name="Lyons E."/>
            <person name="Wicker T."/>
            <person name="Salzberg S.L."/>
            <person name="Devos K.M."/>
            <person name="Dvorak J."/>
        </authorList>
    </citation>
    <scope>NUCLEOTIDE SEQUENCE [LARGE SCALE GENOMIC DNA]</scope>
    <source>
        <strain evidence="1">cv. AL8/78</strain>
    </source>
</reference>
<evidence type="ECO:0000313" key="2">
    <source>
        <dbReference type="Proteomes" id="UP000015105"/>
    </source>
</evidence>
<dbReference type="EnsemblPlants" id="AET1Gv20542000.20">
    <property type="protein sequence ID" value="AET1Gv20542000.20"/>
    <property type="gene ID" value="AET1Gv20542000"/>
</dbReference>
<protein>
    <submittedName>
        <fullName evidence="1">Uncharacterized protein</fullName>
    </submittedName>
</protein>
<dbReference type="PANTHER" id="PTHR45523">
    <property type="entry name" value="TETRATRICOPEPTIDE REPEAT (TPR)-CONTAINING PROTEIN-RELATED"/>
    <property type="match status" value="1"/>
</dbReference>
<reference evidence="2" key="1">
    <citation type="journal article" date="2014" name="Science">
        <title>Ancient hybridizations among the ancestral genomes of bread wheat.</title>
        <authorList>
            <consortium name="International Wheat Genome Sequencing Consortium,"/>
            <person name="Marcussen T."/>
            <person name="Sandve S.R."/>
            <person name="Heier L."/>
            <person name="Spannagl M."/>
            <person name="Pfeifer M."/>
            <person name="Jakobsen K.S."/>
            <person name="Wulff B.B."/>
            <person name="Steuernagel B."/>
            <person name="Mayer K.F."/>
            <person name="Olsen O.A."/>
        </authorList>
    </citation>
    <scope>NUCLEOTIDE SEQUENCE [LARGE SCALE GENOMIC DNA]</scope>
    <source>
        <strain evidence="2">cv. AL8/78</strain>
    </source>
</reference>
<proteinExistence type="predicted"/>
<dbReference type="AlphaFoldDB" id="A0A452YV49"/>
<sequence length="217" mass="24253">QIVAFFKSSPTVSQTLALETAAAVQMTLDEVKRTAQQQMTRVLKDQSRFSLNLDIAAPKITVPTKFRPDDVHETKLLLDLGNLILRTEEIWDSYSSEEQDMYLNFNLVLNDVSAFLVDGDYHWNDTSKEVNLLPVIDKCGIALKLQQVRTSPPPALPPKERINNSGYNSSFCYADPGRKFTISFHKTGSTGAFLGVSFLSGTLSSIDGDFKDFSRHQ</sequence>
<dbReference type="Gramene" id="AET1Gv20542000.20">
    <property type="protein sequence ID" value="AET1Gv20542000.20"/>
    <property type="gene ID" value="AET1Gv20542000"/>
</dbReference>
<accession>A0A452YV49</accession>
<dbReference type="PANTHER" id="PTHR45523:SF3">
    <property type="entry name" value="VACUOLAR PROTEIN SORTING-ASSOCIATED PROTEIN 13A"/>
    <property type="match status" value="1"/>
</dbReference>
<name>A0A452YV49_AEGTS</name>
<evidence type="ECO:0000313" key="1">
    <source>
        <dbReference type="EnsemblPlants" id="AET1Gv20542000.20"/>
    </source>
</evidence>
<keyword evidence="2" id="KW-1185">Reference proteome</keyword>
<dbReference type="Proteomes" id="UP000015105">
    <property type="component" value="Chromosome 1D"/>
</dbReference>
<reference evidence="1" key="4">
    <citation type="submission" date="2019-03" db="UniProtKB">
        <authorList>
            <consortium name="EnsemblPlants"/>
        </authorList>
    </citation>
    <scope>IDENTIFICATION</scope>
</reference>
<reference evidence="2" key="2">
    <citation type="journal article" date="2017" name="Nat. Plants">
        <title>The Aegilops tauschii genome reveals multiple impacts of transposons.</title>
        <authorList>
            <person name="Zhao G."/>
            <person name="Zou C."/>
            <person name="Li K."/>
            <person name="Wang K."/>
            <person name="Li T."/>
            <person name="Gao L."/>
            <person name="Zhang X."/>
            <person name="Wang H."/>
            <person name="Yang Z."/>
            <person name="Liu X."/>
            <person name="Jiang W."/>
            <person name="Mao L."/>
            <person name="Kong X."/>
            <person name="Jiao Y."/>
            <person name="Jia J."/>
        </authorList>
    </citation>
    <scope>NUCLEOTIDE SEQUENCE [LARGE SCALE GENOMIC DNA]</scope>
    <source>
        <strain evidence="2">cv. AL8/78</strain>
    </source>
</reference>
<reference evidence="1" key="5">
    <citation type="journal article" date="2021" name="G3 (Bethesda)">
        <title>Aegilops tauschii genome assembly Aet v5.0 features greater sequence contiguity and improved annotation.</title>
        <authorList>
            <person name="Wang L."/>
            <person name="Zhu T."/>
            <person name="Rodriguez J.C."/>
            <person name="Deal K.R."/>
            <person name="Dubcovsky J."/>
            <person name="McGuire P.E."/>
            <person name="Lux T."/>
            <person name="Spannagl M."/>
            <person name="Mayer K.F.X."/>
            <person name="Baldrich P."/>
            <person name="Meyers B.C."/>
            <person name="Huo N."/>
            <person name="Gu Y.Q."/>
            <person name="Zhou H."/>
            <person name="Devos K.M."/>
            <person name="Bennetzen J.L."/>
            <person name="Unver T."/>
            <person name="Budak H."/>
            <person name="Gulick P.J."/>
            <person name="Galiba G."/>
            <person name="Kalapos B."/>
            <person name="Nelson D.R."/>
            <person name="Li P."/>
            <person name="You F.M."/>
            <person name="Luo M.C."/>
            <person name="Dvorak J."/>
        </authorList>
    </citation>
    <scope>NUCLEOTIDE SEQUENCE [LARGE SCALE GENOMIC DNA]</scope>
    <source>
        <strain evidence="1">cv. AL8/78</strain>
    </source>
</reference>
<organism evidence="1 2">
    <name type="scientific">Aegilops tauschii subsp. strangulata</name>
    <name type="common">Goatgrass</name>
    <dbReference type="NCBI Taxonomy" id="200361"/>
    <lineage>
        <taxon>Eukaryota</taxon>
        <taxon>Viridiplantae</taxon>
        <taxon>Streptophyta</taxon>
        <taxon>Embryophyta</taxon>
        <taxon>Tracheophyta</taxon>
        <taxon>Spermatophyta</taxon>
        <taxon>Magnoliopsida</taxon>
        <taxon>Liliopsida</taxon>
        <taxon>Poales</taxon>
        <taxon>Poaceae</taxon>
        <taxon>BOP clade</taxon>
        <taxon>Pooideae</taxon>
        <taxon>Triticodae</taxon>
        <taxon>Triticeae</taxon>
        <taxon>Triticinae</taxon>
        <taxon>Aegilops</taxon>
    </lineage>
</organism>